<dbReference type="SUPFAM" id="SSF50978">
    <property type="entry name" value="WD40 repeat-like"/>
    <property type="match status" value="1"/>
</dbReference>
<sequence>MQVKCVGASPADHNSGSNGFKFRSSRQSYRNLQWSADGTCLLATSYNHSIDTYVVTVNLLEERDLPHRLDAYSSLTSPDPVNAVIGYPFFSLQDPTSTLLLSSQRHHPVRLCSALTGERVASYAIINTLTEEYICPNSLVFSSTGQHFIAGSESLISIFDISSPGQEPLATVQTGPKRVKDDRWNPSTSIRGIVSSLAIEPSSKVLAAGTFTRQIGLYEAEGQGSCIGAFTVTGNDADTNIGGGGITQLNWSPCGRYLYIAERKSDGIMLYDIRQTGQLLSWCEGRNANTNQRLGFDITTNGESSHEVWAGGKDGVVRIWKDVHMSEGGVAATFCLDAHDGNIPAFVRDSQLIKLQTPSLELLFTDLEALLQHALARTTSRRKRSRQPGMEAPLNLLARSRSGHC</sequence>
<dbReference type="PANTHER" id="PTHR13211:SF0">
    <property type="entry name" value="TELOMERASE CAJAL BODY PROTEIN 1"/>
    <property type="match status" value="1"/>
</dbReference>
<name>W2S0L8_CYPE1</name>
<dbReference type="InParanoid" id="W2S0L8"/>
<dbReference type="InterPro" id="IPR001680">
    <property type="entry name" value="WD40_rpt"/>
</dbReference>
<organism evidence="2 3">
    <name type="scientific">Cyphellophora europaea (strain CBS 101466)</name>
    <name type="common">Phialophora europaea</name>
    <dbReference type="NCBI Taxonomy" id="1220924"/>
    <lineage>
        <taxon>Eukaryota</taxon>
        <taxon>Fungi</taxon>
        <taxon>Dikarya</taxon>
        <taxon>Ascomycota</taxon>
        <taxon>Pezizomycotina</taxon>
        <taxon>Eurotiomycetes</taxon>
        <taxon>Chaetothyriomycetidae</taxon>
        <taxon>Chaetothyriales</taxon>
        <taxon>Cyphellophoraceae</taxon>
        <taxon>Cyphellophora</taxon>
    </lineage>
</organism>
<dbReference type="FunCoup" id="W2S0L8">
    <property type="interactions" value="20"/>
</dbReference>
<evidence type="ECO:0000256" key="1">
    <source>
        <dbReference type="SAM" id="MobiDB-lite"/>
    </source>
</evidence>
<reference evidence="2 3" key="1">
    <citation type="submission" date="2013-03" db="EMBL/GenBank/DDBJ databases">
        <title>The Genome Sequence of Phialophora europaea CBS 101466.</title>
        <authorList>
            <consortium name="The Broad Institute Genomics Platform"/>
            <person name="Cuomo C."/>
            <person name="de Hoog S."/>
            <person name="Gorbushina A."/>
            <person name="Walker B."/>
            <person name="Young S.K."/>
            <person name="Zeng Q."/>
            <person name="Gargeya S."/>
            <person name="Fitzgerald M."/>
            <person name="Haas B."/>
            <person name="Abouelleil A."/>
            <person name="Allen A.W."/>
            <person name="Alvarado L."/>
            <person name="Arachchi H.M."/>
            <person name="Berlin A.M."/>
            <person name="Chapman S.B."/>
            <person name="Gainer-Dewar J."/>
            <person name="Goldberg J."/>
            <person name="Griggs A."/>
            <person name="Gujja S."/>
            <person name="Hansen M."/>
            <person name="Howarth C."/>
            <person name="Imamovic A."/>
            <person name="Ireland A."/>
            <person name="Larimer J."/>
            <person name="McCowan C."/>
            <person name="Murphy C."/>
            <person name="Pearson M."/>
            <person name="Poon T.W."/>
            <person name="Priest M."/>
            <person name="Roberts A."/>
            <person name="Saif S."/>
            <person name="Shea T."/>
            <person name="Sisk P."/>
            <person name="Sykes S."/>
            <person name="Wortman J."/>
            <person name="Nusbaum C."/>
            <person name="Birren B."/>
        </authorList>
    </citation>
    <scope>NUCLEOTIDE SEQUENCE [LARGE SCALE GENOMIC DNA]</scope>
    <source>
        <strain evidence="2 3">CBS 101466</strain>
    </source>
</reference>
<dbReference type="Gene3D" id="2.130.10.10">
    <property type="entry name" value="YVTN repeat-like/Quinoprotein amine dehydrogenase"/>
    <property type="match status" value="1"/>
</dbReference>
<feature type="region of interest" description="Disordered" evidence="1">
    <location>
        <begin position="378"/>
        <end position="405"/>
    </location>
</feature>
<dbReference type="STRING" id="1220924.W2S0L8"/>
<proteinExistence type="predicted"/>
<dbReference type="GeneID" id="19971551"/>
<evidence type="ECO:0000313" key="3">
    <source>
        <dbReference type="Proteomes" id="UP000030752"/>
    </source>
</evidence>
<protein>
    <recommendedName>
        <fullName evidence="4">Anaphase-promoting complex subunit 4 WD40 domain-containing protein</fullName>
    </recommendedName>
</protein>
<gene>
    <name evidence="2" type="ORF">HMPREF1541_04212</name>
</gene>
<dbReference type="InterPro" id="IPR036322">
    <property type="entry name" value="WD40_repeat_dom_sf"/>
</dbReference>
<dbReference type="VEuPathDB" id="FungiDB:HMPREF1541_04212"/>
<dbReference type="RefSeq" id="XP_008716780.1">
    <property type="nucleotide sequence ID" value="XM_008718558.1"/>
</dbReference>
<evidence type="ECO:0000313" key="2">
    <source>
        <dbReference type="EMBL" id="ETN42271.1"/>
    </source>
</evidence>
<dbReference type="EMBL" id="KB822719">
    <property type="protein sequence ID" value="ETN42271.1"/>
    <property type="molecule type" value="Genomic_DNA"/>
</dbReference>
<dbReference type="InterPro" id="IPR051150">
    <property type="entry name" value="SWT21/TCAB1_mRNA_Telomere"/>
</dbReference>
<dbReference type="AlphaFoldDB" id="W2S0L8"/>
<feature type="region of interest" description="Disordered" evidence="1">
    <location>
        <begin position="1"/>
        <end position="20"/>
    </location>
</feature>
<accession>W2S0L8</accession>
<evidence type="ECO:0008006" key="4">
    <source>
        <dbReference type="Google" id="ProtNLM"/>
    </source>
</evidence>
<dbReference type="SMART" id="SM00320">
    <property type="entry name" value="WD40"/>
    <property type="match status" value="5"/>
</dbReference>
<dbReference type="eggNOG" id="KOG2919">
    <property type="taxonomic scope" value="Eukaryota"/>
</dbReference>
<dbReference type="HOGENOM" id="CLU_022731_0_0_1"/>
<keyword evidence="3" id="KW-1185">Reference proteome</keyword>
<dbReference type="Proteomes" id="UP000030752">
    <property type="component" value="Unassembled WGS sequence"/>
</dbReference>
<dbReference type="PANTHER" id="PTHR13211">
    <property type="entry name" value="TELOMERASE CAJAL BODY PROTEIN 1"/>
    <property type="match status" value="1"/>
</dbReference>
<dbReference type="InterPro" id="IPR015943">
    <property type="entry name" value="WD40/YVTN_repeat-like_dom_sf"/>
</dbReference>
<dbReference type="OrthoDB" id="239865at2759"/>